<comment type="caution">
    <text evidence="4">The sequence shown here is derived from an EMBL/GenBank/DDBJ whole genome shotgun (WGS) entry which is preliminary data.</text>
</comment>
<dbReference type="Proteomes" id="UP001589605">
    <property type="component" value="Unassembled WGS sequence"/>
</dbReference>
<dbReference type="EMBL" id="JBHMEZ010000003">
    <property type="protein sequence ID" value="MFB9052666.1"/>
    <property type="molecule type" value="Genomic_DNA"/>
</dbReference>
<sequence length="329" mass="36865">MRLSISLILCLFLGLNTQVNAQDIQDYSWKTLSCTGEPVARHEAAFVEADGLFYLLGGRRIQEVSIFNPKTKTWTSGAKPPIELHHFQGVSYKGNIYVAGAHTGPYPHETPVKEVYMYNPKSDSWSIAFEMPKNRYRASTTASVYKNKLYIAGGIIDGHWDGHVTWFDSYDFKTGQWEILPDAPRARDHASSAVTNDKLYMLGGRVSSGKIKKVFELTIGEVDVFDFKTNTWHTLKDKIPTERAGVTAIAVKDKILFAGGESSSQKEAHNQVECLDTKTETWTAWPNMPEGRHGTQLIWYKKKLYIASGCGKRGGNPELSSILSFSKED</sequence>
<name>A0ABV5EZR3_9FLAO</name>
<proteinExistence type="predicted"/>
<dbReference type="SUPFAM" id="SSF50965">
    <property type="entry name" value="Galactose oxidase, central domain"/>
    <property type="match status" value="1"/>
</dbReference>
<dbReference type="RefSeq" id="WP_382381846.1">
    <property type="nucleotide sequence ID" value="NZ_JBHMEZ010000003.1"/>
</dbReference>
<organism evidence="4 5">
    <name type="scientific">Formosa undariae</name>
    <dbReference type="NCBI Taxonomy" id="1325436"/>
    <lineage>
        <taxon>Bacteria</taxon>
        <taxon>Pseudomonadati</taxon>
        <taxon>Bacteroidota</taxon>
        <taxon>Flavobacteriia</taxon>
        <taxon>Flavobacteriales</taxon>
        <taxon>Flavobacteriaceae</taxon>
        <taxon>Formosa</taxon>
    </lineage>
</organism>
<keyword evidence="1" id="KW-0880">Kelch repeat</keyword>
<dbReference type="PANTHER" id="PTHR46344">
    <property type="entry name" value="OS02G0202900 PROTEIN"/>
    <property type="match status" value="1"/>
</dbReference>
<protein>
    <submittedName>
        <fullName evidence="4">Kelch repeat-containing protein</fullName>
    </submittedName>
</protein>
<dbReference type="Gene3D" id="2.120.10.80">
    <property type="entry name" value="Kelch-type beta propeller"/>
    <property type="match status" value="2"/>
</dbReference>
<evidence type="ECO:0000313" key="5">
    <source>
        <dbReference type="Proteomes" id="UP001589605"/>
    </source>
</evidence>
<evidence type="ECO:0000313" key="4">
    <source>
        <dbReference type="EMBL" id="MFB9052666.1"/>
    </source>
</evidence>
<gene>
    <name evidence="4" type="ORF">ACFFVB_06190</name>
</gene>
<dbReference type="Pfam" id="PF24681">
    <property type="entry name" value="Kelch_KLHDC2_KLHL20_DRC7"/>
    <property type="match status" value="1"/>
</dbReference>
<reference evidence="4 5" key="1">
    <citation type="submission" date="2024-09" db="EMBL/GenBank/DDBJ databases">
        <authorList>
            <person name="Sun Q."/>
            <person name="Mori K."/>
        </authorList>
    </citation>
    <scope>NUCLEOTIDE SEQUENCE [LARGE SCALE GENOMIC DNA]</scope>
    <source>
        <strain evidence="4 5">CECT 8286</strain>
    </source>
</reference>
<keyword evidence="3" id="KW-0732">Signal</keyword>
<feature type="signal peptide" evidence="3">
    <location>
        <begin position="1"/>
        <end position="21"/>
    </location>
</feature>
<dbReference type="InterPro" id="IPR015915">
    <property type="entry name" value="Kelch-typ_b-propeller"/>
</dbReference>
<dbReference type="SMART" id="SM00612">
    <property type="entry name" value="Kelch"/>
    <property type="match status" value="5"/>
</dbReference>
<keyword evidence="2" id="KW-0677">Repeat</keyword>
<evidence type="ECO:0000256" key="1">
    <source>
        <dbReference type="ARBA" id="ARBA00022441"/>
    </source>
</evidence>
<dbReference type="InterPro" id="IPR006652">
    <property type="entry name" value="Kelch_1"/>
</dbReference>
<keyword evidence="5" id="KW-1185">Reference proteome</keyword>
<accession>A0ABV5EZR3</accession>
<evidence type="ECO:0000256" key="2">
    <source>
        <dbReference type="ARBA" id="ARBA00022737"/>
    </source>
</evidence>
<dbReference type="PANTHER" id="PTHR46344:SF27">
    <property type="entry name" value="KELCH REPEAT SUPERFAMILY PROTEIN"/>
    <property type="match status" value="1"/>
</dbReference>
<feature type="chain" id="PRO_5047301995" evidence="3">
    <location>
        <begin position="22"/>
        <end position="329"/>
    </location>
</feature>
<dbReference type="InterPro" id="IPR011043">
    <property type="entry name" value="Gal_Oxase/kelch_b-propeller"/>
</dbReference>
<evidence type="ECO:0000256" key="3">
    <source>
        <dbReference type="SAM" id="SignalP"/>
    </source>
</evidence>